<comment type="caution">
    <text evidence="1">The sequence shown here is derived from an EMBL/GenBank/DDBJ whole genome shotgun (WGS) entry which is preliminary data.</text>
</comment>
<proteinExistence type="predicted"/>
<sequence length="204" mass="21983">MSSPDPPSQQTSDDSFSNPSVVAHVISLLAQDPLPSSTSERNVKFLTAVRQLSQSGTSLSSIFSQASSALQLLSETVGSIPPPAPSPSPATILSVPPLGPYAVPSITNFPAPSWSPAPPTSLSLPSLGQHFVPSISDLPLQTPWEEKVSGTEFDPWDDCNWKTFDDTTGSKINRFVYNCATPKCPMKKVVYVTYRGEHNHEEDE</sequence>
<evidence type="ECO:0000313" key="2">
    <source>
        <dbReference type="Proteomes" id="UP001187192"/>
    </source>
</evidence>
<protein>
    <recommendedName>
        <fullName evidence="3">WRKY domain-containing protein</fullName>
    </recommendedName>
</protein>
<keyword evidence="2" id="KW-1185">Reference proteome</keyword>
<evidence type="ECO:0008006" key="3">
    <source>
        <dbReference type="Google" id="ProtNLM"/>
    </source>
</evidence>
<accession>A0AA87ZZI7</accession>
<gene>
    <name evidence="1" type="ORF">TIFTF001_011224</name>
</gene>
<reference evidence="1" key="1">
    <citation type="submission" date="2023-07" db="EMBL/GenBank/DDBJ databases">
        <title>draft genome sequence of fig (Ficus carica).</title>
        <authorList>
            <person name="Takahashi T."/>
            <person name="Nishimura K."/>
        </authorList>
    </citation>
    <scope>NUCLEOTIDE SEQUENCE</scope>
</reference>
<dbReference type="InterPro" id="IPR036576">
    <property type="entry name" value="WRKY_dom_sf"/>
</dbReference>
<evidence type="ECO:0000313" key="1">
    <source>
        <dbReference type="EMBL" id="GMN42000.1"/>
    </source>
</evidence>
<organism evidence="1 2">
    <name type="scientific">Ficus carica</name>
    <name type="common">Common fig</name>
    <dbReference type="NCBI Taxonomy" id="3494"/>
    <lineage>
        <taxon>Eukaryota</taxon>
        <taxon>Viridiplantae</taxon>
        <taxon>Streptophyta</taxon>
        <taxon>Embryophyta</taxon>
        <taxon>Tracheophyta</taxon>
        <taxon>Spermatophyta</taxon>
        <taxon>Magnoliopsida</taxon>
        <taxon>eudicotyledons</taxon>
        <taxon>Gunneridae</taxon>
        <taxon>Pentapetalae</taxon>
        <taxon>rosids</taxon>
        <taxon>fabids</taxon>
        <taxon>Rosales</taxon>
        <taxon>Moraceae</taxon>
        <taxon>Ficeae</taxon>
        <taxon>Ficus</taxon>
    </lineage>
</organism>
<dbReference type="GO" id="GO:0043565">
    <property type="term" value="F:sequence-specific DNA binding"/>
    <property type="evidence" value="ECO:0007669"/>
    <property type="project" value="InterPro"/>
</dbReference>
<dbReference type="AlphaFoldDB" id="A0AA87ZZI7"/>
<dbReference type="EMBL" id="BTGU01000013">
    <property type="protein sequence ID" value="GMN42000.1"/>
    <property type="molecule type" value="Genomic_DNA"/>
</dbReference>
<name>A0AA87ZZI7_FICCA</name>
<dbReference type="Proteomes" id="UP001187192">
    <property type="component" value="Unassembled WGS sequence"/>
</dbReference>
<dbReference type="SUPFAM" id="SSF118290">
    <property type="entry name" value="WRKY DNA-binding domain"/>
    <property type="match status" value="1"/>
</dbReference>
<dbReference type="GO" id="GO:0003700">
    <property type="term" value="F:DNA-binding transcription factor activity"/>
    <property type="evidence" value="ECO:0007669"/>
    <property type="project" value="InterPro"/>
</dbReference>